<dbReference type="PANTHER" id="PTHR11177">
    <property type="entry name" value="CHITINASE"/>
    <property type="match status" value="1"/>
</dbReference>
<keyword evidence="5 7" id="KW-0326">Glycosidase</keyword>
<name>A0ABQ1R1L7_9ALTE</name>
<evidence type="ECO:0000256" key="6">
    <source>
        <dbReference type="ARBA" id="ARBA00023326"/>
    </source>
</evidence>
<dbReference type="Pfam" id="PF00704">
    <property type="entry name" value="Glyco_hydro_18"/>
    <property type="match status" value="1"/>
</dbReference>
<feature type="signal peptide" evidence="9">
    <location>
        <begin position="1"/>
        <end position="24"/>
    </location>
</feature>
<keyword evidence="9" id="KW-0732">Signal</keyword>
<dbReference type="InterPro" id="IPR001579">
    <property type="entry name" value="Glyco_hydro_18_chit_AS"/>
</dbReference>
<keyword evidence="3 7" id="KW-0378">Hydrolase</keyword>
<dbReference type="InterPro" id="IPR001223">
    <property type="entry name" value="Glyco_hydro18_cat"/>
</dbReference>
<dbReference type="InterPro" id="IPR011583">
    <property type="entry name" value="Chitinase_II/V-like_cat"/>
</dbReference>
<organism evidence="11 12">
    <name type="scientific">Lacimicrobium alkaliphilum</name>
    <dbReference type="NCBI Taxonomy" id="1526571"/>
    <lineage>
        <taxon>Bacteria</taxon>
        <taxon>Pseudomonadati</taxon>
        <taxon>Pseudomonadota</taxon>
        <taxon>Gammaproteobacteria</taxon>
        <taxon>Alteromonadales</taxon>
        <taxon>Alteromonadaceae</taxon>
        <taxon>Lacimicrobium</taxon>
    </lineage>
</organism>
<reference evidence="12" key="1">
    <citation type="journal article" date="2019" name="Int. J. Syst. Evol. Microbiol.">
        <title>The Global Catalogue of Microorganisms (GCM) 10K type strain sequencing project: providing services to taxonomists for standard genome sequencing and annotation.</title>
        <authorList>
            <consortium name="The Broad Institute Genomics Platform"/>
            <consortium name="The Broad Institute Genome Sequencing Center for Infectious Disease"/>
            <person name="Wu L."/>
            <person name="Ma J."/>
        </authorList>
    </citation>
    <scope>NUCLEOTIDE SEQUENCE [LARGE SCALE GENOMIC DNA]</scope>
    <source>
        <strain evidence="12">CGMCC 1.12923</strain>
    </source>
</reference>
<keyword evidence="4" id="KW-0146">Chitin degradation</keyword>
<dbReference type="SMART" id="SM00636">
    <property type="entry name" value="Glyco_18"/>
    <property type="match status" value="1"/>
</dbReference>
<evidence type="ECO:0000256" key="3">
    <source>
        <dbReference type="ARBA" id="ARBA00022801"/>
    </source>
</evidence>
<dbReference type="Gene3D" id="3.20.20.80">
    <property type="entry name" value="Glycosidases"/>
    <property type="match status" value="1"/>
</dbReference>
<dbReference type="PROSITE" id="PS01095">
    <property type="entry name" value="GH18_1"/>
    <property type="match status" value="1"/>
</dbReference>
<dbReference type="SUPFAM" id="SSF51445">
    <property type="entry name" value="(Trans)glycosidases"/>
    <property type="match status" value="1"/>
</dbReference>
<dbReference type="Proteomes" id="UP000614272">
    <property type="component" value="Unassembled WGS sequence"/>
</dbReference>
<keyword evidence="12" id="KW-1185">Reference proteome</keyword>
<keyword evidence="6" id="KW-0624">Polysaccharide degradation</keyword>
<comment type="similarity">
    <text evidence="8">Belongs to the glycosyl hydrolase 18 family.</text>
</comment>
<sequence length="387" mass="43791">MYTRLMASLFLSLIILLSSYAANAADDDAQDNVPGTVIIGYIFNPGPELDTDQIAAEKLTHINYAFSRIVDGKLTEGFEFDQQNYQQLHSLKERNPELRILSSIGGWTWSDTFSDMAAEPASRQKFIRSAIEFVRRHQLDGLDIDWEYPGLVGAGNTFRGEDGQNFTILLRQLRQALDKLEQEVNRPLLLTIASGGFSDYVEKAELGQWQQYLDYINIMAYDYNFPSDGAITGHHAGLFSHPSDGTQNSADNAVKQHIKAGVPANKLVLGVPFYGRMWMQVSDDNNGLFQPGNSNTLELGGGSYKNLHNNLIGKNGYERHWDDTAKVPWLWNPEKKILISYEDSESLRHKSQYVLDNNLAGVMFWRYNSDHQNTLLNSLYRHLRGSD</sequence>
<evidence type="ECO:0000256" key="4">
    <source>
        <dbReference type="ARBA" id="ARBA00023024"/>
    </source>
</evidence>
<dbReference type="EC" id="3.2.1.14" evidence="2"/>
<dbReference type="PANTHER" id="PTHR11177:SF317">
    <property type="entry name" value="CHITINASE 12-RELATED"/>
    <property type="match status" value="1"/>
</dbReference>
<dbReference type="Gene3D" id="3.10.50.10">
    <property type="match status" value="1"/>
</dbReference>
<dbReference type="InterPro" id="IPR017853">
    <property type="entry name" value="GH"/>
</dbReference>
<keyword evidence="6" id="KW-0119">Carbohydrate metabolism</keyword>
<feature type="domain" description="GH18" evidence="10">
    <location>
        <begin position="36"/>
        <end position="386"/>
    </location>
</feature>
<protein>
    <recommendedName>
        <fullName evidence="2">chitinase</fullName>
        <ecNumber evidence="2">3.2.1.14</ecNumber>
    </recommendedName>
</protein>
<evidence type="ECO:0000256" key="7">
    <source>
        <dbReference type="RuleBase" id="RU000489"/>
    </source>
</evidence>
<dbReference type="PROSITE" id="PS51910">
    <property type="entry name" value="GH18_2"/>
    <property type="match status" value="1"/>
</dbReference>
<accession>A0ABQ1R1L7</accession>
<gene>
    <name evidence="11" type="ORF">GCM10011357_04250</name>
</gene>
<evidence type="ECO:0000313" key="12">
    <source>
        <dbReference type="Proteomes" id="UP000614272"/>
    </source>
</evidence>
<comment type="caution">
    <text evidence="11">The sequence shown here is derived from an EMBL/GenBank/DDBJ whole genome shotgun (WGS) entry which is preliminary data.</text>
</comment>
<evidence type="ECO:0000259" key="10">
    <source>
        <dbReference type="PROSITE" id="PS51910"/>
    </source>
</evidence>
<evidence type="ECO:0000256" key="2">
    <source>
        <dbReference type="ARBA" id="ARBA00012729"/>
    </source>
</evidence>
<dbReference type="InterPro" id="IPR029070">
    <property type="entry name" value="Chitinase_insertion_sf"/>
</dbReference>
<evidence type="ECO:0000256" key="5">
    <source>
        <dbReference type="ARBA" id="ARBA00023295"/>
    </source>
</evidence>
<evidence type="ECO:0000256" key="8">
    <source>
        <dbReference type="RuleBase" id="RU004453"/>
    </source>
</evidence>
<feature type="chain" id="PRO_5045278293" description="chitinase" evidence="9">
    <location>
        <begin position="25"/>
        <end position="387"/>
    </location>
</feature>
<proteinExistence type="inferred from homology"/>
<evidence type="ECO:0000313" key="11">
    <source>
        <dbReference type="EMBL" id="GGD51483.1"/>
    </source>
</evidence>
<evidence type="ECO:0000256" key="1">
    <source>
        <dbReference type="ARBA" id="ARBA00000822"/>
    </source>
</evidence>
<dbReference type="CDD" id="cd06548">
    <property type="entry name" value="GH18_chitinase"/>
    <property type="match status" value="1"/>
</dbReference>
<dbReference type="RefSeq" id="WP_099034619.1">
    <property type="nucleotide sequence ID" value="NZ_BMGJ01000001.1"/>
</dbReference>
<dbReference type="SUPFAM" id="SSF54556">
    <property type="entry name" value="Chitinase insertion domain"/>
    <property type="match status" value="1"/>
</dbReference>
<comment type="catalytic activity">
    <reaction evidence="1">
        <text>Random endo-hydrolysis of N-acetyl-beta-D-glucosaminide (1-&gt;4)-beta-linkages in chitin and chitodextrins.</text>
        <dbReference type="EC" id="3.2.1.14"/>
    </reaction>
</comment>
<evidence type="ECO:0000256" key="9">
    <source>
        <dbReference type="SAM" id="SignalP"/>
    </source>
</evidence>
<dbReference type="InterPro" id="IPR050314">
    <property type="entry name" value="Glycosyl_Hydrlase_18"/>
</dbReference>
<dbReference type="EMBL" id="BMGJ01000001">
    <property type="protein sequence ID" value="GGD51483.1"/>
    <property type="molecule type" value="Genomic_DNA"/>
</dbReference>